<dbReference type="PANTHER" id="PTHR34136:SF1">
    <property type="entry name" value="UDP-N-ACETYL-D-MANNOSAMINURONIC ACID TRANSFERASE"/>
    <property type="match status" value="1"/>
</dbReference>
<keyword evidence="1" id="KW-0328">Glycosyltransferase</keyword>
<sequence length="278" mass="31119">MMNGVFKMNANTEIMVDDTVVDVMGLPLRDISREDIIERVVTAVRARQKLVIVNANAHMAVVSQRQTWLRTLFRRADIAFCDGAGVQLAGMVLTGRHLPRTTPPEWIGPVLSQLGAEASVFWIGGKPGVVEKAARAFSARYGVRTAGTQHGFFDQMPGSPEATQLLARLHETRPDIILLTMGMPRQESWLRDNMDHIPSGVMLTAGALVDHAAGHVHRPPRWVANMGLEWLVRLVREPRRLWRRYLLGLPVFGFYVLLYLQRRMRATPASSISRKLAG</sequence>
<evidence type="ECO:0000313" key="4">
    <source>
        <dbReference type="Proteomes" id="UP000502533"/>
    </source>
</evidence>
<evidence type="ECO:0000313" key="3">
    <source>
        <dbReference type="EMBL" id="QIP34910.1"/>
    </source>
</evidence>
<dbReference type="InterPro" id="IPR004629">
    <property type="entry name" value="WecG_TagA_CpsF"/>
</dbReference>
<accession>A0A181C8Y8</accession>
<dbReference type="NCBIfam" id="TIGR00696">
    <property type="entry name" value="wecG_tagA_cpsF"/>
    <property type="match status" value="1"/>
</dbReference>
<dbReference type="KEGG" id="kre:GWK63_04925"/>
<dbReference type="PANTHER" id="PTHR34136">
    <property type="match status" value="1"/>
</dbReference>
<dbReference type="CDD" id="cd06533">
    <property type="entry name" value="Glyco_transf_WecG_TagA"/>
    <property type="match status" value="1"/>
</dbReference>
<dbReference type="Pfam" id="PF03808">
    <property type="entry name" value="Glyco_tran_WecG"/>
    <property type="match status" value="1"/>
</dbReference>
<evidence type="ECO:0000256" key="1">
    <source>
        <dbReference type="ARBA" id="ARBA00022676"/>
    </source>
</evidence>
<dbReference type="AlphaFoldDB" id="A0A181C8Y8"/>
<name>A0A181C8Y8_9PROT</name>
<dbReference type="EMBL" id="CP050139">
    <property type="protein sequence ID" value="QIP34910.1"/>
    <property type="molecule type" value="Genomic_DNA"/>
</dbReference>
<dbReference type="Proteomes" id="UP000502533">
    <property type="component" value="Chromosome"/>
</dbReference>
<gene>
    <name evidence="3" type="ORF">GWK63_04925</name>
</gene>
<reference evidence="3 4" key="1">
    <citation type="submission" date="2020-03" db="EMBL/GenBank/DDBJ databases">
        <title>Isolation of cellulose-producing strains, genome characterization and application of the synthesized cellulose films as an economical and sustainable material for piezoelectric sensor construction.</title>
        <authorList>
            <person name="Mangayil R.K."/>
        </authorList>
    </citation>
    <scope>NUCLEOTIDE SEQUENCE [LARGE SCALE GENOMIC DNA]</scope>
    <source>
        <strain evidence="3 4">ENS 9a1a</strain>
    </source>
</reference>
<proteinExistence type="predicted"/>
<organism evidence="3 4">
    <name type="scientific">Komagataeibacter rhaeticus</name>
    <dbReference type="NCBI Taxonomy" id="215221"/>
    <lineage>
        <taxon>Bacteria</taxon>
        <taxon>Pseudomonadati</taxon>
        <taxon>Pseudomonadota</taxon>
        <taxon>Alphaproteobacteria</taxon>
        <taxon>Acetobacterales</taxon>
        <taxon>Acetobacteraceae</taxon>
        <taxon>Komagataeibacter</taxon>
    </lineage>
</organism>
<protein>
    <submittedName>
        <fullName evidence="3">WecB/TagA/CpsF family glycosyltransferase</fullName>
    </submittedName>
</protein>
<dbReference type="GO" id="GO:0016758">
    <property type="term" value="F:hexosyltransferase activity"/>
    <property type="evidence" value="ECO:0007669"/>
    <property type="project" value="TreeGrafter"/>
</dbReference>
<evidence type="ECO:0000256" key="2">
    <source>
        <dbReference type="ARBA" id="ARBA00022679"/>
    </source>
</evidence>
<keyword evidence="4" id="KW-1185">Reference proteome</keyword>
<keyword evidence="2 3" id="KW-0808">Transferase</keyword>